<dbReference type="OrthoDB" id="5857754at2759"/>
<protein>
    <submittedName>
        <fullName evidence="2">DNA polymerase II subunit 2</fullName>
    </submittedName>
</protein>
<accession>A0A7I4YI60</accession>
<organism evidence="1 2">
    <name type="scientific">Haemonchus contortus</name>
    <name type="common">Barber pole worm</name>
    <dbReference type="NCBI Taxonomy" id="6289"/>
    <lineage>
        <taxon>Eukaryota</taxon>
        <taxon>Metazoa</taxon>
        <taxon>Ecdysozoa</taxon>
        <taxon>Nematoda</taxon>
        <taxon>Chromadorea</taxon>
        <taxon>Rhabditida</taxon>
        <taxon>Rhabditina</taxon>
        <taxon>Rhabditomorpha</taxon>
        <taxon>Strongyloidea</taxon>
        <taxon>Trichostrongylidae</taxon>
        <taxon>Haemonchus</taxon>
    </lineage>
</organism>
<proteinExistence type="predicted"/>
<reference evidence="2" key="1">
    <citation type="submission" date="2020-12" db="UniProtKB">
        <authorList>
            <consortium name="WormBaseParasite"/>
        </authorList>
    </citation>
    <scope>IDENTIFICATION</scope>
    <source>
        <strain evidence="2">MHco3</strain>
    </source>
</reference>
<keyword evidence="1" id="KW-1185">Reference proteome</keyword>
<sequence length="387" mass="44331">MFSEAVLFANSHPWSSGSENLLKPRRSLVLLPEGFEEVLSCFETASMTAQSMKTLDDVDPSWFEEELSAVVLFSPVRYEEPLRWKNVWYSLMHAIAKGAELIALPGPQDDENWGKSVDLIRDFMEETAAQRPILSQRMKCLLPYKSKNNMRNAPFRMLADRINLVTGPHYTQSAAKRFWTATLEKHNSLLQLPAFHRVTVPNQGSANPMDITDVHLLRQGRHTVIRTTTILHDVRFVVKEAEKPVVISAVEALCIPGGAHASRMNLIAVVVTFCISFSLAEKCIPDPYNFDYATFRDFKRVDKQALRQNLERNFTRGDLFLLWQTDVDPDYYRRKNAIPTVVFPRDAGKEPFFFIYYPAKSSVKQFVPMSPGEFIDFLYNCSYSEKP</sequence>
<evidence type="ECO:0000313" key="2">
    <source>
        <dbReference type="WBParaSite" id="HCON_00103160-00001"/>
    </source>
</evidence>
<name>A0A7I4YI60_HAECO</name>
<evidence type="ECO:0000313" key="1">
    <source>
        <dbReference type="Proteomes" id="UP000025227"/>
    </source>
</evidence>
<dbReference type="Proteomes" id="UP000025227">
    <property type="component" value="Unplaced"/>
</dbReference>
<dbReference type="AlphaFoldDB" id="A0A7I4YI60"/>
<dbReference type="WBParaSite" id="HCON_00103160-00001">
    <property type="protein sequence ID" value="HCON_00103160-00001"/>
    <property type="gene ID" value="HCON_00103160"/>
</dbReference>